<protein>
    <recommendedName>
        <fullName evidence="12">Fluoride-specific ion channel FluC</fullName>
    </recommendedName>
</protein>
<dbReference type="Proteomes" id="UP000273675">
    <property type="component" value="Unassembled WGS sequence"/>
</dbReference>
<keyword evidence="12" id="KW-0813">Transport</keyword>
<evidence type="ECO:0000256" key="7">
    <source>
        <dbReference type="ARBA" id="ARBA00023065"/>
    </source>
</evidence>
<evidence type="ECO:0000256" key="11">
    <source>
        <dbReference type="ARBA" id="ARBA00035585"/>
    </source>
</evidence>
<name>A0A495DKL7_9PROT</name>
<dbReference type="GO" id="GO:0140114">
    <property type="term" value="P:cellular detoxification of fluoride"/>
    <property type="evidence" value="ECO:0007669"/>
    <property type="project" value="UniProtKB-UniRule"/>
</dbReference>
<dbReference type="PANTHER" id="PTHR28259">
    <property type="entry name" value="FLUORIDE EXPORT PROTEIN 1-RELATED"/>
    <property type="match status" value="1"/>
</dbReference>
<feature type="transmembrane region" description="Helical" evidence="12">
    <location>
        <begin position="68"/>
        <end position="88"/>
    </location>
</feature>
<evidence type="ECO:0000313" key="13">
    <source>
        <dbReference type="EMBL" id="RKR03164.1"/>
    </source>
</evidence>
<feature type="binding site" evidence="12">
    <location>
        <position position="79"/>
    </location>
    <ligand>
        <name>Na(+)</name>
        <dbReference type="ChEBI" id="CHEBI:29101"/>
        <note>structural</note>
    </ligand>
</feature>
<dbReference type="PANTHER" id="PTHR28259:SF1">
    <property type="entry name" value="FLUORIDE EXPORT PROTEIN 1-RELATED"/>
    <property type="match status" value="1"/>
</dbReference>
<comment type="activity regulation">
    <text evidence="12">Na(+) is not transported, but it plays an essential structural role and its presence is essential for fluoride channel function.</text>
</comment>
<keyword evidence="8 12" id="KW-0472">Membrane</keyword>
<comment type="similarity">
    <text evidence="10 12">Belongs to the fluoride channel Fluc/FEX (TC 1.A.43) family.</text>
</comment>
<keyword evidence="3" id="KW-0997">Cell inner membrane</keyword>
<evidence type="ECO:0000256" key="6">
    <source>
        <dbReference type="ARBA" id="ARBA00023053"/>
    </source>
</evidence>
<dbReference type="GO" id="GO:0062054">
    <property type="term" value="F:fluoride channel activity"/>
    <property type="evidence" value="ECO:0007669"/>
    <property type="project" value="UniProtKB-UniRule"/>
</dbReference>
<proteinExistence type="inferred from homology"/>
<dbReference type="NCBIfam" id="TIGR00494">
    <property type="entry name" value="crcB"/>
    <property type="match status" value="1"/>
</dbReference>
<dbReference type="AlphaFoldDB" id="A0A495DKL7"/>
<dbReference type="GO" id="GO:0005886">
    <property type="term" value="C:plasma membrane"/>
    <property type="evidence" value="ECO:0007669"/>
    <property type="project" value="UniProtKB-SubCell"/>
</dbReference>
<dbReference type="OrthoDB" id="9806299at2"/>
<evidence type="ECO:0000256" key="3">
    <source>
        <dbReference type="ARBA" id="ARBA00022519"/>
    </source>
</evidence>
<feature type="transmembrane region" description="Helical" evidence="12">
    <location>
        <begin position="34"/>
        <end position="56"/>
    </location>
</feature>
<dbReference type="EMBL" id="RBIM01000002">
    <property type="protein sequence ID" value="RKR03164.1"/>
    <property type="molecule type" value="Genomic_DNA"/>
</dbReference>
<dbReference type="Pfam" id="PF02537">
    <property type="entry name" value="CRCB"/>
    <property type="match status" value="1"/>
</dbReference>
<comment type="subcellular location">
    <subcellularLocation>
        <location evidence="1 12">Cell membrane</location>
        <topology evidence="1 12">Multi-pass membrane protein</topology>
    </subcellularLocation>
</comment>
<dbReference type="HAMAP" id="MF_00454">
    <property type="entry name" value="FluC"/>
    <property type="match status" value="1"/>
</dbReference>
<feature type="binding site" evidence="12">
    <location>
        <position position="76"/>
    </location>
    <ligand>
        <name>Na(+)</name>
        <dbReference type="ChEBI" id="CHEBI:29101"/>
        <note>structural</note>
    </ligand>
</feature>
<keyword evidence="4 12" id="KW-0812">Transmembrane</keyword>
<reference evidence="13 14" key="1">
    <citation type="submission" date="2018-10" db="EMBL/GenBank/DDBJ databases">
        <title>Genomic Encyclopedia of Type Strains, Phase IV (KMG-IV): sequencing the most valuable type-strain genomes for metagenomic binning, comparative biology and taxonomic classification.</title>
        <authorList>
            <person name="Goeker M."/>
        </authorList>
    </citation>
    <scope>NUCLEOTIDE SEQUENCE [LARGE SCALE GENOMIC DNA]</scope>
    <source>
        <strain evidence="13 14">DSM 4734</strain>
    </source>
</reference>
<comment type="catalytic activity">
    <reaction evidence="11">
        <text>fluoride(in) = fluoride(out)</text>
        <dbReference type="Rhea" id="RHEA:76159"/>
        <dbReference type="ChEBI" id="CHEBI:17051"/>
    </reaction>
    <physiologicalReaction direction="left-to-right" evidence="11">
        <dbReference type="Rhea" id="RHEA:76160"/>
    </physiologicalReaction>
</comment>
<dbReference type="RefSeq" id="WP_121210412.1">
    <property type="nucleotide sequence ID" value="NZ_RBIM01000002.1"/>
</dbReference>
<keyword evidence="5 12" id="KW-1133">Transmembrane helix</keyword>
<evidence type="ECO:0000256" key="1">
    <source>
        <dbReference type="ARBA" id="ARBA00004651"/>
    </source>
</evidence>
<evidence type="ECO:0000256" key="10">
    <source>
        <dbReference type="ARBA" id="ARBA00035120"/>
    </source>
</evidence>
<sequence>MINYLLVGAGGALGALSRYQVGRLTFRWFGPEQVWGTFAVNLVGGLLMGLLIGWLAATDRADQQYIRLFGAVGFLGGFTTFSAFSLEIANMLERKAILPAFGYAASSVVLALAAVFLGLWIMRRAFA</sequence>
<evidence type="ECO:0000313" key="14">
    <source>
        <dbReference type="Proteomes" id="UP000273675"/>
    </source>
</evidence>
<dbReference type="InterPro" id="IPR003691">
    <property type="entry name" value="FluC"/>
</dbReference>
<keyword evidence="2 12" id="KW-1003">Cell membrane</keyword>
<comment type="function">
    <text evidence="12">Fluoride-specific ion channel. Important for reducing fluoride concentration in the cell, thus reducing its toxicity.</text>
</comment>
<evidence type="ECO:0000256" key="9">
    <source>
        <dbReference type="ARBA" id="ARBA00023303"/>
    </source>
</evidence>
<dbReference type="NCBIfam" id="NF010791">
    <property type="entry name" value="PRK14195.1"/>
    <property type="match status" value="1"/>
</dbReference>
<feature type="transmembrane region" description="Helical" evidence="12">
    <location>
        <begin position="100"/>
        <end position="122"/>
    </location>
</feature>
<keyword evidence="7 12" id="KW-0406">Ion transport</keyword>
<evidence type="ECO:0000256" key="2">
    <source>
        <dbReference type="ARBA" id="ARBA00022475"/>
    </source>
</evidence>
<accession>A0A495DKL7</accession>
<evidence type="ECO:0000256" key="8">
    <source>
        <dbReference type="ARBA" id="ARBA00023136"/>
    </source>
</evidence>
<keyword evidence="12" id="KW-0479">Metal-binding</keyword>
<gene>
    <name evidence="12" type="primary">fluC</name>
    <name evidence="12" type="synonym">crcB</name>
    <name evidence="13" type="ORF">C7435_1113</name>
</gene>
<evidence type="ECO:0000256" key="4">
    <source>
        <dbReference type="ARBA" id="ARBA00022692"/>
    </source>
</evidence>
<keyword evidence="6 12" id="KW-0915">Sodium</keyword>
<evidence type="ECO:0000256" key="12">
    <source>
        <dbReference type="HAMAP-Rule" id="MF_00454"/>
    </source>
</evidence>
<organism evidence="13 14">
    <name type="scientific">Maricaulis maris</name>
    <dbReference type="NCBI Taxonomy" id="74318"/>
    <lineage>
        <taxon>Bacteria</taxon>
        <taxon>Pseudomonadati</taxon>
        <taxon>Pseudomonadota</taxon>
        <taxon>Alphaproteobacteria</taxon>
        <taxon>Maricaulales</taxon>
        <taxon>Maricaulaceae</taxon>
        <taxon>Maricaulis</taxon>
    </lineage>
</organism>
<comment type="caution">
    <text evidence="13">The sequence shown here is derived from an EMBL/GenBank/DDBJ whole genome shotgun (WGS) entry which is preliminary data.</text>
</comment>
<dbReference type="GO" id="GO:0046872">
    <property type="term" value="F:metal ion binding"/>
    <property type="evidence" value="ECO:0007669"/>
    <property type="project" value="UniProtKB-KW"/>
</dbReference>
<evidence type="ECO:0000256" key="5">
    <source>
        <dbReference type="ARBA" id="ARBA00022989"/>
    </source>
</evidence>
<keyword evidence="9 12" id="KW-0407">Ion channel</keyword>